<dbReference type="InterPro" id="IPR043128">
    <property type="entry name" value="Rev_trsase/Diguanyl_cyclase"/>
</dbReference>
<gene>
    <name evidence="2" type="primary">pol_281</name>
    <name evidence="2" type="ORF">TNCT_402811</name>
</gene>
<dbReference type="EMBL" id="BMAO01023887">
    <property type="protein sequence ID" value="GFQ91623.1"/>
    <property type="molecule type" value="Genomic_DNA"/>
</dbReference>
<dbReference type="InterPro" id="IPR041577">
    <property type="entry name" value="RT_RNaseH_2"/>
</dbReference>
<dbReference type="Proteomes" id="UP000887116">
    <property type="component" value="Unassembled WGS sequence"/>
</dbReference>
<dbReference type="PANTHER" id="PTHR33064:SF37">
    <property type="entry name" value="RIBONUCLEASE H"/>
    <property type="match status" value="1"/>
</dbReference>
<dbReference type="SUPFAM" id="SSF56672">
    <property type="entry name" value="DNA/RNA polymerases"/>
    <property type="match status" value="1"/>
</dbReference>
<sequence>MVKNTKERIKNNFLGQICLGKLLNLTRHAKGVSFGSQKIGDRAPITPIVHPELLFEIVIYVIGPIQPPSGRGHEPDPEKIAVINNLSVSKTKELRRVLALYNYYREYVPRYSELVYPLTELTTKRISDSLLWTEKHNSSFHLLKKASVEAPSLYSAVPDKPYTIHSDASQIGIVACLSQKCDDKCYPIAYESQKLSKTQKSHG</sequence>
<evidence type="ECO:0000313" key="2">
    <source>
        <dbReference type="EMBL" id="GFQ91623.1"/>
    </source>
</evidence>
<dbReference type="Pfam" id="PF17919">
    <property type="entry name" value="RT_RNaseH_2"/>
    <property type="match status" value="1"/>
</dbReference>
<dbReference type="GO" id="GO:0071897">
    <property type="term" value="P:DNA biosynthetic process"/>
    <property type="evidence" value="ECO:0007669"/>
    <property type="project" value="UniProtKB-ARBA"/>
</dbReference>
<feature type="domain" description="Reverse transcriptase/retrotransposon-derived protein RNase H-like" evidence="1">
    <location>
        <begin position="132"/>
        <end position="200"/>
    </location>
</feature>
<evidence type="ECO:0000313" key="3">
    <source>
        <dbReference type="Proteomes" id="UP000887116"/>
    </source>
</evidence>
<organism evidence="2 3">
    <name type="scientific">Trichonephila clavata</name>
    <name type="common">Joro spider</name>
    <name type="synonym">Nephila clavata</name>
    <dbReference type="NCBI Taxonomy" id="2740835"/>
    <lineage>
        <taxon>Eukaryota</taxon>
        <taxon>Metazoa</taxon>
        <taxon>Ecdysozoa</taxon>
        <taxon>Arthropoda</taxon>
        <taxon>Chelicerata</taxon>
        <taxon>Arachnida</taxon>
        <taxon>Araneae</taxon>
        <taxon>Araneomorphae</taxon>
        <taxon>Entelegynae</taxon>
        <taxon>Araneoidea</taxon>
        <taxon>Nephilidae</taxon>
        <taxon>Trichonephila</taxon>
    </lineage>
</organism>
<dbReference type="InterPro" id="IPR043502">
    <property type="entry name" value="DNA/RNA_pol_sf"/>
</dbReference>
<reference evidence="2" key="1">
    <citation type="submission" date="2020-07" db="EMBL/GenBank/DDBJ databases">
        <title>Multicomponent nature underlies the extraordinary mechanical properties of spider dragline silk.</title>
        <authorList>
            <person name="Kono N."/>
            <person name="Nakamura H."/>
            <person name="Mori M."/>
            <person name="Yoshida Y."/>
            <person name="Ohtoshi R."/>
            <person name="Malay A.D."/>
            <person name="Moran D.A.P."/>
            <person name="Tomita M."/>
            <person name="Numata K."/>
            <person name="Arakawa K."/>
        </authorList>
    </citation>
    <scope>NUCLEOTIDE SEQUENCE</scope>
</reference>
<dbReference type="PANTHER" id="PTHR33064">
    <property type="entry name" value="POL PROTEIN"/>
    <property type="match status" value="1"/>
</dbReference>
<evidence type="ECO:0000259" key="1">
    <source>
        <dbReference type="Pfam" id="PF17919"/>
    </source>
</evidence>
<accession>A0A8X6L2R2</accession>
<dbReference type="Gene3D" id="3.30.70.270">
    <property type="match status" value="1"/>
</dbReference>
<keyword evidence="3" id="KW-1185">Reference proteome</keyword>
<dbReference type="InterPro" id="IPR051320">
    <property type="entry name" value="Viral_Replic_Matur_Polypro"/>
</dbReference>
<name>A0A8X6L2R2_TRICU</name>
<dbReference type="AlphaFoldDB" id="A0A8X6L2R2"/>
<comment type="caution">
    <text evidence="2">The sequence shown here is derived from an EMBL/GenBank/DDBJ whole genome shotgun (WGS) entry which is preliminary data.</text>
</comment>
<protein>
    <submittedName>
        <fullName evidence="2">Retrovirus-related Pol polyprotein from transposon 17.6</fullName>
    </submittedName>
</protein>
<proteinExistence type="predicted"/>